<sequence>MHQTLGPPTRSFTPPQGLYYRVGLSECLSSFFCFFFPLLTAFLNSVDHVTSIKSPNRAVILCKTVYLPGLLFCASIPVMPDAQHTPRYVHTTYTVVPTSRTNSAGSILRVRRSVSLSTIAQMMYPFAHHLENQWRITWSELALLAAFYALVTS</sequence>
<dbReference type="Proteomes" id="UP000770717">
    <property type="component" value="Unassembled WGS sequence"/>
</dbReference>
<reference evidence="1" key="1">
    <citation type="thesis" date="2020" institute="ProQuest LLC" country="789 East Eisenhower Parkway, Ann Arbor, MI, USA">
        <title>Comparative Genomics and Chromosome Evolution.</title>
        <authorList>
            <person name="Mudd A.B."/>
        </authorList>
    </citation>
    <scope>NUCLEOTIDE SEQUENCE</scope>
    <source>
        <strain evidence="1">HN-11 Male</strain>
        <tissue evidence="1">Kidney and liver</tissue>
    </source>
</reference>
<organism evidence="1 2">
    <name type="scientific">Eleutherodactylus coqui</name>
    <name type="common">Puerto Rican coqui</name>
    <dbReference type="NCBI Taxonomy" id="57060"/>
    <lineage>
        <taxon>Eukaryota</taxon>
        <taxon>Metazoa</taxon>
        <taxon>Chordata</taxon>
        <taxon>Craniata</taxon>
        <taxon>Vertebrata</taxon>
        <taxon>Euteleostomi</taxon>
        <taxon>Amphibia</taxon>
        <taxon>Batrachia</taxon>
        <taxon>Anura</taxon>
        <taxon>Neobatrachia</taxon>
        <taxon>Hyloidea</taxon>
        <taxon>Eleutherodactylidae</taxon>
        <taxon>Eleutherodactylinae</taxon>
        <taxon>Eleutherodactylus</taxon>
        <taxon>Eleutherodactylus</taxon>
    </lineage>
</organism>
<dbReference type="EMBL" id="WNTK01029163">
    <property type="protein sequence ID" value="KAG9461103.1"/>
    <property type="molecule type" value="Genomic_DNA"/>
</dbReference>
<comment type="caution">
    <text evidence="1">The sequence shown here is derived from an EMBL/GenBank/DDBJ whole genome shotgun (WGS) entry which is preliminary data.</text>
</comment>
<proteinExistence type="predicted"/>
<accession>A0A8J6BER0</accession>
<evidence type="ECO:0000313" key="1">
    <source>
        <dbReference type="EMBL" id="KAG9461103.1"/>
    </source>
</evidence>
<protein>
    <submittedName>
        <fullName evidence="1">Uncharacterized protein</fullName>
    </submittedName>
</protein>
<evidence type="ECO:0000313" key="2">
    <source>
        <dbReference type="Proteomes" id="UP000770717"/>
    </source>
</evidence>
<keyword evidence="2" id="KW-1185">Reference proteome</keyword>
<gene>
    <name evidence="1" type="ORF">GDO78_018136</name>
</gene>
<name>A0A8J6BER0_ELECQ</name>
<dbReference type="AlphaFoldDB" id="A0A8J6BER0"/>